<dbReference type="KEGG" id="tpsc:RBB77_02385"/>
<dbReference type="RefSeq" id="WP_353064599.1">
    <property type="nucleotide sequence ID" value="NZ_CP132942.1"/>
</dbReference>
<evidence type="ECO:0000256" key="1">
    <source>
        <dbReference type="SAM" id="SignalP"/>
    </source>
</evidence>
<accession>A0AAU7ZS37</accession>
<dbReference type="AlphaFoldDB" id="A0AAU7ZS37"/>
<reference evidence="2" key="1">
    <citation type="submission" date="2023-08" db="EMBL/GenBank/DDBJ databases">
        <authorList>
            <person name="Messyasz A."/>
            <person name="Mannisto M.K."/>
            <person name="Kerkhof L.J."/>
            <person name="Haggblom M."/>
        </authorList>
    </citation>
    <scope>NUCLEOTIDE SEQUENCE</scope>
    <source>
        <strain evidence="2">X5P6</strain>
    </source>
</reference>
<organism evidence="2">
    <name type="scientific">Tunturiibacter psychrotolerans</name>
    <dbReference type="NCBI Taxonomy" id="3069686"/>
    <lineage>
        <taxon>Bacteria</taxon>
        <taxon>Pseudomonadati</taxon>
        <taxon>Acidobacteriota</taxon>
        <taxon>Terriglobia</taxon>
        <taxon>Terriglobales</taxon>
        <taxon>Acidobacteriaceae</taxon>
        <taxon>Tunturiibacter</taxon>
    </lineage>
</organism>
<feature type="chain" id="PRO_5043448237" evidence="1">
    <location>
        <begin position="25"/>
        <end position="55"/>
    </location>
</feature>
<keyword evidence="1" id="KW-0732">Signal</keyword>
<reference evidence="2" key="2">
    <citation type="journal article" date="2024" name="Environ. Microbiol.">
        <title>Genome analysis and description of Tunturibacter gen. nov. expands the diversity of Terriglobia in tundra soils.</title>
        <authorList>
            <person name="Messyasz A."/>
            <person name="Mannisto M.K."/>
            <person name="Kerkhof L.J."/>
            <person name="Haggblom M.M."/>
        </authorList>
    </citation>
    <scope>NUCLEOTIDE SEQUENCE</scope>
    <source>
        <strain evidence="2">X5P6</strain>
    </source>
</reference>
<evidence type="ECO:0000313" key="2">
    <source>
        <dbReference type="EMBL" id="XCB33754.1"/>
    </source>
</evidence>
<protein>
    <submittedName>
        <fullName evidence="2">Uncharacterized protein</fullName>
    </submittedName>
</protein>
<gene>
    <name evidence="2" type="ORF">RBB77_02385</name>
</gene>
<proteinExistence type="predicted"/>
<dbReference type="EMBL" id="CP132942">
    <property type="protein sequence ID" value="XCB33754.1"/>
    <property type="molecule type" value="Genomic_DNA"/>
</dbReference>
<feature type="signal peptide" evidence="1">
    <location>
        <begin position="1"/>
        <end position="24"/>
    </location>
</feature>
<name>A0AAU7ZS37_9BACT</name>
<sequence>MNKSIRNLALTAAVLFTTAVPSFANIMGTNPHPQLVSVGISLGDYASIVLSLSGL</sequence>